<evidence type="ECO:0000259" key="1">
    <source>
        <dbReference type="Pfam" id="PF03050"/>
    </source>
</evidence>
<dbReference type="AlphaFoldDB" id="X1GAT0"/>
<organism evidence="2">
    <name type="scientific">marine sediment metagenome</name>
    <dbReference type="NCBI Taxonomy" id="412755"/>
    <lineage>
        <taxon>unclassified sequences</taxon>
        <taxon>metagenomes</taxon>
        <taxon>ecological metagenomes</taxon>
    </lineage>
</organism>
<gene>
    <name evidence="2" type="ORF">S03H2_36234</name>
</gene>
<reference evidence="2" key="1">
    <citation type="journal article" date="2014" name="Front. Microbiol.">
        <title>High frequency of phylogenetically diverse reductive dehalogenase-homologous genes in deep subseafloor sedimentary metagenomes.</title>
        <authorList>
            <person name="Kawai M."/>
            <person name="Futagami T."/>
            <person name="Toyoda A."/>
            <person name="Takaki Y."/>
            <person name="Nishi S."/>
            <person name="Hori S."/>
            <person name="Arai W."/>
            <person name="Tsubouchi T."/>
            <person name="Morono Y."/>
            <person name="Uchiyama I."/>
            <person name="Ito T."/>
            <person name="Fujiyama A."/>
            <person name="Inagaki F."/>
            <person name="Takami H."/>
        </authorList>
    </citation>
    <scope>NUCLEOTIDE SEQUENCE</scope>
    <source>
        <strain evidence="2">Expedition CK06-06</strain>
    </source>
</reference>
<proteinExistence type="predicted"/>
<evidence type="ECO:0000313" key="2">
    <source>
        <dbReference type="EMBL" id="GAH54342.1"/>
    </source>
</evidence>
<dbReference type="Pfam" id="PF03050">
    <property type="entry name" value="DDE_Tnp_IS66"/>
    <property type="match status" value="1"/>
</dbReference>
<accession>X1GAT0</accession>
<dbReference type="EMBL" id="BARU01022225">
    <property type="protein sequence ID" value="GAH54342.1"/>
    <property type="molecule type" value="Genomic_DNA"/>
</dbReference>
<protein>
    <recommendedName>
        <fullName evidence="1">Transposase IS66 central domain-containing protein</fullName>
    </recommendedName>
</protein>
<name>X1GAT0_9ZZZZ</name>
<dbReference type="PANTHER" id="PTHR33678">
    <property type="entry name" value="BLL1576 PROTEIN"/>
    <property type="match status" value="1"/>
</dbReference>
<feature type="domain" description="Transposase IS66 central" evidence="1">
    <location>
        <begin position="39"/>
        <end position="262"/>
    </location>
</feature>
<sequence length="273" mass="32372">VEKIYYLKKIKRKVYKKSCHCQGPIVTTPPPPKIIPKGKFSIGFWVDVLINKYRNHLPVERQLAEMKEYGLDVSAGTIFGGLKKIHSLYLQPLYEAMGRNLREAHHFHADESGWHLFVKIDDKENYNWLMWVFISKDIVLFVLDPTRSAKVPCKCLFDIEPEEIKMIKGSIVNPKEKKIMNVDKFSSYKMLERLGLVELAFCWAHQRREFIDAKTKYPELSSWAKEWLERIGSLYHINNERIKYNRQDSLFREYDQKLREKLDEVYSLINRGI</sequence>
<dbReference type="InterPro" id="IPR004291">
    <property type="entry name" value="Transposase_IS66_central"/>
</dbReference>
<feature type="non-terminal residue" evidence="2">
    <location>
        <position position="1"/>
    </location>
</feature>
<dbReference type="InterPro" id="IPR052344">
    <property type="entry name" value="Transposase-related"/>
</dbReference>
<comment type="caution">
    <text evidence="2">The sequence shown here is derived from an EMBL/GenBank/DDBJ whole genome shotgun (WGS) entry which is preliminary data.</text>
</comment>